<dbReference type="SUPFAM" id="SSF53335">
    <property type="entry name" value="S-adenosyl-L-methionine-dependent methyltransferases"/>
    <property type="match status" value="1"/>
</dbReference>
<keyword evidence="3" id="KW-0175">Coiled coil</keyword>
<accession>A0ABY6FCV9</accession>
<dbReference type="EMBL" id="CP081201">
    <property type="protein sequence ID" value="UXZ95717.1"/>
    <property type="molecule type" value="Genomic_DNA"/>
</dbReference>
<feature type="coiled-coil region" evidence="3">
    <location>
        <begin position="290"/>
        <end position="317"/>
    </location>
</feature>
<reference evidence="4" key="1">
    <citation type="submission" date="2021-08" db="EMBL/GenBank/DDBJ databases">
        <title>Complete genome sequence of Pseudomonas phytophila.</title>
        <authorList>
            <person name="Weir B.S."/>
            <person name="Templeton M.D."/>
            <person name="Arshed S."/>
            <person name="Andersen M.T."/>
            <person name="Jayaraman J."/>
        </authorList>
    </citation>
    <scope>NUCLEOTIDE SEQUENCE</scope>
    <source>
        <strain evidence="4">ICMP 23753</strain>
    </source>
</reference>
<keyword evidence="5" id="KW-1185">Reference proteome</keyword>
<dbReference type="RefSeq" id="WP_122705389.1">
    <property type="nucleotide sequence ID" value="NZ_CP081201.1"/>
</dbReference>
<dbReference type="Proteomes" id="UP001063228">
    <property type="component" value="Chromosome"/>
</dbReference>
<gene>
    <name evidence="4" type="ORF">K3169_25950</name>
</gene>
<dbReference type="PANTHER" id="PTHR40048:SF1">
    <property type="entry name" value="RHAMNOSYL O-METHYLTRANSFERASE"/>
    <property type="match status" value="1"/>
</dbReference>
<dbReference type="Pfam" id="PF13578">
    <property type="entry name" value="Methyltransf_24"/>
    <property type="match status" value="1"/>
</dbReference>
<name>A0ABY6FCV9_9PSED</name>
<dbReference type="GO" id="GO:0008168">
    <property type="term" value="F:methyltransferase activity"/>
    <property type="evidence" value="ECO:0007669"/>
    <property type="project" value="UniProtKB-KW"/>
</dbReference>
<keyword evidence="2" id="KW-0808">Transferase</keyword>
<proteinExistence type="predicted"/>
<dbReference type="PANTHER" id="PTHR40048">
    <property type="entry name" value="RHAMNOSYL O-METHYLTRANSFERASE"/>
    <property type="match status" value="1"/>
</dbReference>
<evidence type="ECO:0000313" key="4">
    <source>
        <dbReference type="EMBL" id="UXZ95717.1"/>
    </source>
</evidence>
<evidence type="ECO:0000313" key="5">
    <source>
        <dbReference type="Proteomes" id="UP001063228"/>
    </source>
</evidence>
<dbReference type="Gene3D" id="3.40.50.150">
    <property type="entry name" value="Vaccinia Virus protein VP39"/>
    <property type="match status" value="1"/>
</dbReference>
<protein>
    <submittedName>
        <fullName evidence="4">Class I SAM-dependent methyltransferase</fullName>
    </submittedName>
</protein>
<organism evidence="4 5">
    <name type="scientific">Pseudomonas phytophila</name>
    <dbReference type="NCBI Taxonomy" id="2867264"/>
    <lineage>
        <taxon>Bacteria</taxon>
        <taxon>Pseudomonadati</taxon>
        <taxon>Pseudomonadota</taxon>
        <taxon>Gammaproteobacteria</taxon>
        <taxon>Pseudomonadales</taxon>
        <taxon>Pseudomonadaceae</taxon>
        <taxon>Pseudomonas</taxon>
    </lineage>
</organism>
<dbReference type="GO" id="GO:0032259">
    <property type="term" value="P:methylation"/>
    <property type="evidence" value="ECO:0007669"/>
    <property type="project" value="UniProtKB-KW"/>
</dbReference>
<evidence type="ECO:0000256" key="1">
    <source>
        <dbReference type="ARBA" id="ARBA00022603"/>
    </source>
</evidence>
<evidence type="ECO:0000256" key="2">
    <source>
        <dbReference type="ARBA" id="ARBA00022679"/>
    </source>
</evidence>
<dbReference type="InterPro" id="IPR029063">
    <property type="entry name" value="SAM-dependent_MTases_sf"/>
</dbReference>
<sequence>MSADQYAGELKQLAMHPDYIAYPLSWLGHIPFAAWLVTVVEPRQFVELGSYSGTSYFAFCQAIKNAALDTRCFAIDTWEGDEHTGSYSDAIFQAFTEYNETHFSEFSSCLRMRFDDALPKVGYCSVDLLHIDGLHTYEAVKNDYETWMPKMSERGVILFHDTVVDIDGFGVIRFWSEVCDLFPSYNFTHSNGLGVLLVGSLYQQDDALLKAIKSVALLGERLAERLWLQQIVSEKHGELEKLQAVTIPGMIAEKKQSDAARHYLEQAVIEQQLKLEVLETVTTPAMLAEKEQLDAALRRADAELASSNSELKKIKDSTVWKVLTKISSIKNAIF</sequence>
<keyword evidence="1 4" id="KW-0489">Methyltransferase</keyword>
<evidence type="ECO:0000256" key="3">
    <source>
        <dbReference type="SAM" id="Coils"/>
    </source>
</evidence>